<reference evidence="3 4" key="1">
    <citation type="submission" date="2016-07" db="EMBL/GenBank/DDBJ databases">
        <title>Pervasive Adenine N6-methylation of Active Genes in Fungi.</title>
        <authorList>
            <consortium name="DOE Joint Genome Institute"/>
            <person name="Mondo S.J."/>
            <person name="Dannebaum R.O."/>
            <person name="Kuo R.C."/>
            <person name="Labutti K."/>
            <person name="Haridas S."/>
            <person name="Kuo A."/>
            <person name="Salamov A."/>
            <person name="Ahrendt S.R."/>
            <person name="Lipzen A."/>
            <person name="Sullivan W."/>
            <person name="Andreopoulos W.B."/>
            <person name="Clum A."/>
            <person name="Lindquist E."/>
            <person name="Daum C."/>
            <person name="Ramamoorthy G.K."/>
            <person name="Gryganskyi A."/>
            <person name="Culley D."/>
            <person name="Magnuson J.K."/>
            <person name="James T.Y."/>
            <person name="O'Malley M.A."/>
            <person name="Stajich J.E."/>
            <person name="Spatafora J.W."/>
            <person name="Visel A."/>
            <person name="Grigoriev I.V."/>
        </authorList>
    </citation>
    <scope>NUCLEOTIDE SEQUENCE [LARGE SCALE GENOMIC DNA]</scope>
    <source>
        <strain evidence="3 4">12-1054</strain>
    </source>
</reference>
<dbReference type="Gene3D" id="1.10.10.10">
    <property type="entry name" value="Winged helix-like DNA-binding domain superfamily/Winged helix DNA-binding domain"/>
    <property type="match status" value="1"/>
</dbReference>
<sequence length="108" mass="11801">FRELVYNKVKEIPRGRCTSYGTVAALVGYPRHSRLVGSCLKTCTDETVPWQRVVSSIGIISPREAGPLATQRQAELLRSEGVHVDAIDQGEGFGGDGGKVDMVSYGWY</sequence>
<dbReference type="OrthoDB" id="2548197at2759"/>
<evidence type="ECO:0000313" key="3">
    <source>
        <dbReference type="EMBL" id="ORY80517.1"/>
    </source>
</evidence>
<dbReference type="GO" id="GO:0006281">
    <property type="term" value="P:DNA repair"/>
    <property type="evidence" value="ECO:0007669"/>
    <property type="project" value="InterPro"/>
</dbReference>
<dbReference type="GO" id="GO:0032259">
    <property type="term" value="P:methylation"/>
    <property type="evidence" value="ECO:0007669"/>
    <property type="project" value="UniProtKB-KW"/>
</dbReference>
<keyword evidence="1" id="KW-0227">DNA damage</keyword>
<accession>A0A1Y2FA64</accession>
<feature type="domain" description="Methylated-DNA-[protein]-cysteine S-methyltransferase DNA binding" evidence="2">
    <location>
        <begin position="1"/>
        <end position="82"/>
    </location>
</feature>
<dbReference type="STRING" id="56484.A0A1Y2FA64"/>
<dbReference type="InterPro" id="IPR036388">
    <property type="entry name" value="WH-like_DNA-bd_sf"/>
</dbReference>
<dbReference type="InterPro" id="IPR014048">
    <property type="entry name" value="MethylDNA_cys_MeTrfase_DNA-bd"/>
</dbReference>
<dbReference type="GO" id="GO:0008168">
    <property type="term" value="F:methyltransferase activity"/>
    <property type="evidence" value="ECO:0007669"/>
    <property type="project" value="UniProtKB-KW"/>
</dbReference>
<dbReference type="AlphaFoldDB" id="A0A1Y2FA64"/>
<comment type="caution">
    <text evidence="3">The sequence shown here is derived from an EMBL/GenBank/DDBJ whole genome shotgun (WGS) entry which is preliminary data.</text>
</comment>
<dbReference type="PANTHER" id="PTHR42942:SF1">
    <property type="entry name" value="ALKYLTRANSFERASE-LIKE PROTEIN 1"/>
    <property type="match status" value="1"/>
</dbReference>
<feature type="non-terminal residue" evidence="3">
    <location>
        <position position="1"/>
    </location>
</feature>
<evidence type="ECO:0000259" key="2">
    <source>
        <dbReference type="Pfam" id="PF01035"/>
    </source>
</evidence>
<evidence type="ECO:0000256" key="1">
    <source>
        <dbReference type="ARBA" id="ARBA00022763"/>
    </source>
</evidence>
<evidence type="ECO:0000313" key="4">
    <source>
        <dbReference type="Proteomes" id="UP000193685"/>
    </source>
</evidence>
<proteinExistence type="predicted"/>
<dbReference type="RefSeq" id="XP_040724405.1">
    <property type="nucleotide sequence ID" value="XM_040867242.1"/>
</dbReference>
<dbReference type="GeneID" id="63783841"/>
<dbReference type="InterPro" id="IPR052520">
    <property type="entry name" value="ATL_DNA_repair"/>
</dbReference>
<dbReference type="PANTHER" id="PTHR42942">
    <property type="entry name" value="6-O-METHYLGUANINE DNA METHYLTRANSFERASE"/>
    <property type="match status" value="1"/>
</dbReference>
<keyword evidence="3" id="KW-0808">Transferase</keyword>
<dbReference type="Pfam" id="PF01035">
    <property type="entry name" value="DNA_binding_1"/>
    <property type="match status" value="1"/>
</dbReference>
<dbReference type="InterPro" id="IPR036217">
    <property type="entry name" value="MethylDNA_cys_MeTrfase_DNAb"/>
</dbReference>
<dbReference type="Proteomes" id="UP000193685">
    <property type="component" value="Unassembled WGS sequence"/>
</dbReference>
<name>A0A1Y2FA64_PROLT</name>
<dbReference type="CDD" id="cd06445">
    <property type="entry name" value="ATase"/>
    <property type="match status" value="1"/>
</dbReference>
<keyword evidence="3" id="KW-0489">Methyltransferase</keyword>
<dbReference type="EMBL" id="MCFI01000013">
    <property type="protein sequence ID" value="ORY80517.1"/>
    <property type="molecule type" value="Genomic_DNA"/>
</dbReference>
<gene>
    <name evidence="3" type="ORF">BCR37DRAFT_336811</name>
</gene>
<dbReference type="OMA" id="DEAEWWF"/>
<dbReference type="SUPFAM" id="SSF46767">
    <property type="entry name" value="Methylated DNA-protein cysteine methyltransferase, C-terminal domain"/>
    <property type="match status" value="1"/>
</dbReference>
<protein>
    <submittedName>
        <fullName evidence="3">6-O-methylguanine DNA methyltransferase</fullName>
    </submittedName>
</protein>
<organism evidence="3 4">
    <name type="scientific">Protomyces lactucae-debilis</name>
    <dbReference type="NCBI Taxonomy" id="2754530"/>
    <lineage>
        <taxon>Eukaryota</taxon>
        <taxon>Fungi</taxon>
        <taxon>Dikarya</taxon>
        <taxon>Ascomycota</taxon>
        <taxon>Taphrinomycotina</taxon>
        <taxon>Taphrinomycetes</taxon>
        <taxon>Taphrinales</taxon>
        <taxon>Protomycetaceae</taxon>
        <taxon>Protomyces</taxon>
    </lineage>
</organism>
<feature type="non-terminal residue" evidence="3">
    <location>
        <position position="108"/>
    </location>
</feature>
<keyword evidence="4" id="KW-1185">Reference proteome</keyword>